<feature type="region of interest" description="Disordered" evidence="1">
    <location>
        <begin position="85"/>
        <end position="108"/>
    </location>
</feature>
<dbReference type="RefSeq" id="WP_145958287.1">
    <property type="nucleotide sequence ID" value="NZ_OCZC01000054.1"/>
</dbReference>
<protein>
    <submittedName>
        <fullName evidence="2">Uncharacterized protein</fullName>
    </submittedName>
</protein>
<dbReference type="EMBL" id="OCZC01000054">
    <property type="protein sequence ID" value="SOO23484.1"/>
    <property type="molecule type" value="Genomic_DNA"/>
</dbReference>
<organism evidence="2 3">
    <name type="scientific">Xanthomonas campestris pv. phaseoli</name>
    <dbReference type="NCBI Taxonomy" id="317013"/>
    <lineage>
        <taxon>Bacteria</taxon>
        <taxon>Pseudomonadati</taxon>
        <taxon>Pseudomonadota</taxon>
        <taxon>Gammaproteobacteria</taxon>
        <taxon>Lysobacterales</taxon>
        <taxon>Lysobacteraceae</taxon>
        <taxon>Xanthomonas</taxon>
    </lineage>
</organism>
<dbReference type="Proteomes" id="UP000234345">
    <property type="component" value="Unassembled WGS sequence"/>
</dbReference>
<proteinExistence type="predicted"/>
<gene>
    <name evidence="2" type="ORF">XFF6991_280143</name>
</gene>
<dbReference type="AlphaFoldDB" id="A0A7Z7J002"/>
<accession>A0A7Z7J002</accession>
<name>A0A7Z7J002_XANCH</name>
<evidence type="ECO:0000256" key="1">
    <source>
        <dbReference type="SAM" id="MobiDB-lite"/>
    </source>
</evidence>
<evidence type="ECO:0000313" key="2">
    <source>
        <dbReference type="EMBL" id="SOO23484.1"/>
    </source>
</evidence>
<evidence type="ECO:0000313" key="3">
    <source>
        <dbReference type="Proteomes" id="UP000234345"/>
    </source>
</evidence>
<reference evidence="2 3" key="1">
    <citation type="submission" date="2017-10" db="EMBL/GenBank/DDBJ databases">
        <authorList>
            <person name="Regsiter A."/>
            <person name="William W."/>
        </authorList>
    </citation>
    <scope>NUCLEOTIDE SEQUENCE [LARGE SCALE GENOMIC DNA]</scope>
    <source>
        <strain evidence="2 3">CFBP6991</strain>
    </source>
</reference>
<sequence>MSTSTHTPADRAAWLDTAARAALTAHLQRTGASSEAREEVAQLPIATVLLRLPRAARSILAAASLLQYGELAHPGLAEPQPIHWRAPRRTSSTTHRRAGKVAACGPDA</sequence>
<comment type="caution">
    <text evidence="2">The sequence shown here is derived from an EMBL/GenBank/DDBJ whole genome shotgun (WGS) entry which is preliminary data.</text>
</comment>